<evidence type="ECO:0000256" key="5">
    <source>
        <dbReference type="SAM" id="MobiDB-lite"/>
    </source>
</evidence>
<proteinExistence type="inferred from homology"/>
<dbReference type="InterPro" id="IPR003673">
    <property type="entry name" value="CoA-Trfase_fam_III"/>
</dbReference>
<keyword evidence="7" id="KW-1185">Reference proteome</keyword>
<evidence type="ECO:0000313" key="6">
    <source>
        <dbReference type="EMBL" id="ONH23857.1"/>
    </source>
</evidence>
<dbReference type="InterPro" id="IPR023606">
    <property type="entry name" value="CoA-Trfase_III_dom_1_sf"/>
</dbReference>
<feature type="region of interest" description="Disordered" evidence="5">
    <location>
        <begin position="328"/>
        <end position="354"/>
    </location>
</feature>
<accession>A0A1V2I2C2</accession>
<sequence>MAGLRVVELAGIGPGPHAAMVLADLGADVVRVDRPSGGGVQGAPDDGDHLLRGRRSVVLDLKDPAGTERLLALVERADVLIEVYRPGVAERLGIGPDVCLRRNPRLVYGRMTGWGQEGPWAHTAGHDLNYISITGVLHAIGPKDGKPPVPLNLVGDFGGGSMFLLTGILAALWERERSGAGQVVDAAMVDGASVLAQMMWAWRGTGFWSDERGVNVLDGGAPYYDTYVCADGGYVAVGAIEPQFYAALLAGLGLTDAGLPGQNDRAGWPELRARFTGAFLAKTRDEWAAVFDGTDACVTPVLTWAEAGSHPHLAARRTLVTVGGIEQPAPAPRFSRTVPGTPTPPSAKGSDTDEVFADWLGEQPAAQA</sequence>
<dbReference type="EMBL" id="MOMC01000079">
    <property type="protein sequence ID" value="ONH23857.1"/>
    <property type="molecule type" value="Genomic_DNA"/>
</dbReference>
<evidence type="ECO:0000256" key="4">
    <source>
        <dbReference type="ARBA" id="ARBA00074506"/>
    </source>
</evidence>
<evidence type="ECO:0000256" key="2">
    <source>
        <dbReference type="ARBA" id="ARBA00023235"/>
    </source>
</evidence>
<comment type="similarity">
    <text evidence="1">Belongs to the CoA-transferase III family.</text>
</comment>
<dbReference type="FunFam" id="3.30.1540.10:FF:000004">
    <property type="entry name" value="Probable alpha-methylacyl-CoA racemase mcr"/>
    <property type="match status" value="1"/>
</dbReference>
<dbReference type="AlphaFoldDB" id="A0A1V2I2C2"/>
<keyword evidence="2" id="KW-0413">Isomerase</keyword>
<dbReference type="Gene3D" id="3.30.1540.10">
    <property type="entry name" value="formyl-coa transferase, domain 3"/>
    <property type="match status" value="1"/>
</dbReference>
<reference evidence="7" key="1">
    <citation type="submission" date="2016-10" db="EMBL/GenBank/DDBJ databases">
        <title>Frankia sp. NRRL B-16386 Genome sequencing.</title>
        <authorList>
            <person name="Ghodhbane-Gtari F."/>
            <person name="Swanson E."/>
            <person name="Gueddou A."/>
            <person name="Hezbri K."/>
            <person name="Ktari K."/>
            <person name="Nouioui I."/>
            <person name="Morris K."/>
            <person name="Simpson S."/>
            <person name="Abebe-Akele F."/>
            <person name="Thomas K."/>
            <person name="Gtari M."/>
            <person name="Tisa L.S."/>
        </authorList>
    </citation>
    <scope>NUCLEOTIDE SEQUENCE [LARGE SCALE GENOMIC DNA]</scope>
    <source>
        <strain evidence="7">NRRL B-16386</strain>
    </source>
</reference>
<evidence type="ECO:0000256" key="3">
    <source>
        <dbReference type="ARBA" id="ARBA00066407"/>
    </source>
</evidence>
<protein>
    <recommendedName>
        <fullName evidence="4">Alpha-methylacyl-CoA racemase</fullName>
        <ecNumber evidence="3">5.1.99.4</ecNumber>
    </recommendedName>
</protein>
<dbReference type="Pfam" id="PF02515">
    <property type="entry name" value="CoA_transf_3"/>
    <property type="match status" value="1"/>
</dbReference>
<name>A0A1V2I2C2_9ACTN</name>
<dbReference type="Gene3D" id="3.40.50.10540">
    <property type="entry name" value="Crotonobetainyl-coa:carnitine coa-transferase, domain 1"/>
    <property type="match status" value="1"/>
</dbReference>
<dbReference type="EC" id="5.1.99.4" evidence="3"/>
<dbReference type="GO" id="GO:0008111">
    <property type="term" value="F:alpha-methylacyl-CoA racemase activity"/>
    <property type="evidence" value="ECO:0007669"/>
    <property type="project" value="UniProtKB-EC"/>
</dbReference>
<comment type="caution">
    <text evidence="6">The sequence shown here is derived from an EMBL/GenBank/DDBJ whole genome shotgun (WGS) entry which is preliminary data.</text>
</comment>
<dbReference type="FunFam" id="3.40.50.10540:FF:000004">
    <property type="entry name" value="Probable alpha-methylacyl-CoA racemase mcr"/>
    <property type="match status" value="1"/>
</dbReference>
<dbReference type="PANTHER" id="PTHR48228:SF5">
    <property type="entry name" value="ALPHA-METHYLACYL-COA RACEMASE"/>
    <property type="match status" value="1"/>
</dbReference>
<dbReference type="Proteomes" id="UP000188929">
    <property type="component" value="Unassembled WGS sequence"/>
</dbReference>
<dbReference type="SUPFAM" id="SSF89796">
    <property type="entry name" value="CoA-transferase family III (CaiB/BaiF)"/>
    <property type="match status" value="1"/>
</dbReference>
<evidence type="ECO:0000256" key="1">
    <source>
        <dbReference type="ARBA" id="ARBA00008383"/>
    </source>
</evidence>
<gene>
    <name evidence="6" type="ORF">BL253_32065</name>
</gene>
<organism evidence="6 7">
    <name type="scientific">Pseudofrankia asymbiotica</name>
    <dbReference type="NCBI Taxonomy" id="1834516"/>
    <lineage>
        <taxon>Bacteria</taxon>
        <taxon>Bacillati</taxon>
        <taxon>Actinomycetota</taxon>
        <taxon>Actinomycetes</taxon>
        <taxon>Frankiales</taxon>
        <taxon>Frankiaceae</taxon>
        <taxon>Pseudofrankia</taxon>
    </lineage>
</organism>
<dbReference type="InterPro" id="IPR044855">
    <property type="entry name" value="CoA-Trfase_III_dom3_sf"/>
</dbReference>
<dbReference type="STRING" id="1834516.BL253_32065"/>
<dbReference type="InterPro" id="IPR050509">
    <property type="entry name" value="CoA-transferase_III"/>
</dbReference>
<dbReference type="PANTHER" id="PTHR48228">
    <property type="entry name" value="SUCCINYL-COA--D-CITRAMALATE COA-TRANSFERASE"/>
    <property type="match status" value="1"/>
</dbReference>
<evidence type="ECO:0000313" key="7">
    <source>
        <dbReference type="Proteomes" id="UP000188929"/>
    </source>
</evidence>